<evidence type="ECO:0000259" key="5">
    <source>
        <dbReference type="PROSITE" id="PS50104"/>
    </source>
</evidence>
<gene>
    <name evidence="6" type="ORF">CRG98_014948</name>
</gene>
<dbReference type="SMART" id="SM00255">
    <property type="entry name" value="TIR"/>
    <property type="match status" value="1"/>
</dbReference>
<proteinExistence type="predicted"/>
<dbReference type="PANTHER" id="PTHR32009">
    <property type="entry name" value="TMV RESISTANCE PROTEIN N-LIKE"/>
    <property type="match status" value="1"/>
</dbReference>
<dbReference type="InterPro" id="IPR035897">
    <property type="entry name" value="Toll_tir_struct_dom_sf"/>
</dbReference>
<dbReference type="GO" id="GO:0007165">
    <property type="term" value="P:signal transduction"/>
    <property type="evidence" value="ECO:0007669"/>
    <property type="project" value="InterPro"/>
</dbReference>
<dbReference type="SUPFAM" id="SSF52200">
    <property type="entry name" value="Toll/Interleukin receptor TIR domain"/>
    <property type="match status" value="1"/>
</dbReference>
<dbReference type="Pfam" id="PF01582">
    <property type="entry name" value="TIR"/>
    <property type="match status" value="1"/>
</dbReference>
<evidence type="ECO:0000256" key="2">
    <source>
        <dbReference type="ARBA" id="ARBA00022801"/>
    </source>
</evidence>
<comment type="caution">
    <text evidence="6">The sequence shown here is derived from an EMBL/GenBank/DDBJ whole genome shotgun (WGS) entry which is preliminary data.</text>
</comment>
<evidence type="ECO:0000256" key="4">
    <source>
        <dbReference type="ARBA" id="ARBA00047304"/>
    </source>
</evidence>
<dbReference type="InterPro" id="IPR000157">
    <property type="entry name" value="TIR_dom"/>
</dbReference>
<feature type="domain" description="TIR" evidence="5">
    <location>
        <begin position="5"/>
        <end position="137"/>
    </location>
</feature>
<sequence>MSSVDEYEVFLSFRGPDTRQGLTDVLYDYMDTAGIRVFRDDDELAPGDKITNILPAIKNSELCIPIFSKTFADSSWCLREVERMVELKKEIVPIFYQVSPNDVKLNTELFQKQLKGHEKKYEKGQVEKWEEALRSIAKIKGREVMTTGRGVQ</sequence>
<dbReference type="PROSITE" id="PS50104">
    <property type="entry name" value="TIR"/>
    <property type="match status" value="1"/>
</dbReference>
<dbReference type="Gene3D" id="3.40.50.10140">
    <property type="entry name" value="Toll/interleukin-1 receptor homology (TIR) domain"/>
    <property type="match status" value="1"/>
</dbReference>
<comment type="catalytic activity">
    <reaction evidence="4">
        <text>NAD(+) + H2O = ADP-D-ribose + nicotinamide + H(+)</text>
        <dbReference type="Rhea" id="RHEA:16301"/>
        <dbReference type="ChEBI" id="CHEBI:15377"/>
        <dbReference type="ChEBI" id="CHEBI:15378"/>
        <dbReference type="ChEBI" id="CHEBI:17154"/>
        <dbReference type="ChEBI" id="CHEBI:57540"/>
        <dbReference type="ChEBI" id="CHEBI:57967"/>
        <dbReference type="EC" id="3.2.2.6"/>
    </reaction>
    <physiologicalReaction direction="left-to-right" evidence="4">
        <dbReference type="Rhea" id="RHEA:16302"/>
    </physiologicalReaction>
</comment>
<dbReference type="EC" id="3.2.2.6" evidence="1"/>
<dbReference type="AlphaFoldDB" id="A0A2I0K7X8"/>
<keyword evidence="7" id="KW-1185">Reference proteome</keyword>
<evidence type="ECO:0000313" key="6">
    <source>
        <dbReference type="EMBL" id="PKI64659.1"/>
    </source>
</evidence>
<evidence type="ECO:0000256" key="3">
    <source>
        <dbReference type="ARBA" id="ARBA00023027"/>
    </source>
</evidence>
<dbReference type="EMBL" id="PGOL01000799">
    <property type="protein sequence ID" value="PKI64659.1"/>
    <property type="molecule type" value="Genomic_DNA"/>
</dbReference>
<organism evidence="6 7">
    <name type="scientific">Punica granatum</name>
    <name type="common">Pomegranate</name>
    <dbReference type="NCBI Taxonomy" id="22663"/>
    <lineage>
        <taxon>Eukaryota</taxon>
        <taxon>Viridiplantae</taxon>
        <taxon>Streptophyta</taxon>
        <taxon>Embryophyta</taxon>
        <taxon>Tracheophyta</taxon>
        <taxon>Spermatophyta</taxon>
        <taxon>Magnoliopsida</taxon>
        <taxon>eudicotyledons</taxon>
        <taxon>Gunneridae</taxon>
        <taxon>Pentapetalae</taxon>
        <taxon>rosids</taxon>
        <taxon>malvids</taxon>
        <taxon>Myrtales</taxon>
        <taxon>Lythraceae</taxon>
        <taxon>Punica</taxon>
    </lineage>
</organism>
<protein>
    <recommendedName>
        <fullName evidence="1">ADP-ribosyl cyclase/cyclic ADP-ribose hydrolase</fullName>
        <ecNumber evidence="1">3.2.2.6</ecNumber>
    </recommendedName>
</protein>
<dbReference type="GO" id="GO:0061809">
    <property type="term" value="F:NAD+ nucleosidase activity, cyclic ADP-ribose generating"/>
    <property type="evidence" value="ECO:0007669"/>
    <property type="project" value="UniProtKB-EC"/>
</dbReference>
<dbReference type="PANTHER" id="PTHR32009:SF39">
    <property type="entry name" value="TIR DOMAIN-CONTAINING PROTEIN"/>
    <property type="match status" value="1"/>
</dbReference>
<dbReference type="STRING" id="22663.A0A2I0K7X8"/>
<evidence type="ECO:0000313" key="7">
    <source>
        <dbReference type="Proteomes" id="UP000233551"/>
    </source>
</evidence>
<evidence type="ECO:0000256" key="1">
    <source>
        <dbReference type="ARBA" id="ARBA00011982"/>
    </source>
</evidence>
<accession>A0A2I0K7X8</accession>
<keyword evidence="2" id="KW-0378">Hydrolase</keyword>
<keyword evidence="3" id="KW-0520">NAD</keyword>
<reference evidence="6 7" key="1">
    <citation type="submission" date="2017-11" db="EMBL/GenBank/DDBJ databases">
        <title>De-novo sequencing of pomegranate (Punica granatum L.) genome.</title>
        <authorList>
            <person name="Akparov Z."/>
            <person name="Amiraslanov A."/>
            <person name="Hajiyeva S."/>
            <person name="Abbasov M."/>
            <person name="Kaur K."/>
            <person name="Hamwieh A."/>
            <person name="Solovyev V."/>
            <person name="Salamov A."/>
            <person name="Braich B."/>
            <person name="Kosarev P."/>
            <person name="Mahmoud A."/>
            <person name="Hajiyev E."/>
            <person name="Babayeva S."/>
            <person name="Izzatullayeva V."/>
            <person name="Mammadov A."/>
            <person name="Mammadov A."/>
            <person name="Sharifova S."/>
            <person name="Ojaghi J."/>
            <person name="Eynullazada K."/>
            <person name="Bayramov B."/>
            <person name="Abdulazimova A."/>
            <person name="Shahmuradov I."/>
        </authorList>
    </citation>
    <scope>NUCLEOTIDE SEQUENCE [LARGE SCALE GENOMIC DNA]</scope>
    <source>
        <strain evidence="7">cv. AG2017</strain>
        <tissue evidence="6">Leaf</tissue>
    </source>
</reference>
<name>A0A2I0K7X8_PUNGR</name>
<dbReference type="Proteomes" id="UP000233551">
    <property type="component" value="Unassembled WGS sequence"/>
</dbReference>